<accession>A0A2U2BX23</accession>
<reference evidence="2" key="1">
    <citation type="submission" date="2018-05" db="EMBL/GenBank/DDBJ databases">
        <authorList>
            <person name="Liu B.-T."/>
        </authorList>
    </citation>
    <scope>NUCLEOTIDE SEQUENCE [LARGE SCALE GENOMIC DNA]</scope>
    <source>
        <strain evidence="2">WD6-1</strain>
    </source>
</reference>
<dbReference type="InterPro" id="IPR010634">
    <property type="entry name" value="DUF1223"/>
</dbReference>
<organism evidence="1 2">
    <name type="scientific">Marinicauda salina</name>
    <dbReference type="NCBI Taxonomy" id="2135793"/>
    <lineage>
        <taxon>Bacteria</taxon>
        <taxon>Pseudomonadati</taxon>
        <taxon>Pseudomonadota</taxon>
        <taxon>Alphaproteobacteria</taxon>
        <taxon>Maricaulales</taxon>
        <taxon>Maricaulaceae</taxon>
        <taxon>Marinicauda</taxon>
    </lineage>
</organism>
<dbReference type="PANTHER" id="PTHR36057:SF1">
    <property type="entry name" value="LIPOPROTEIN LIPID ATTACHMENT SITE-LIKE PROTEIN, PUTATIVE (DUF1223)-RELATED"/>
    <property type="match status" value="1"/>
</dbReference>
<gene>
    <name evidence="1" type="ORF">DDZ18_02785</name>
</gene>
<comment type="caution">
    <text evidence="1">The sequence shown here is derived from an EMBL/GenBank/DDBJ whole genome shotgun (WGS) entry which is preliminary data.</text>
</comment>
<dbReference type="EMBL" id="QEXV01000001">
    <property type="protein sequence ID" value="PWE18547.1"/>
    <property type="molecule type" value="Genomic_DNA"/>
</dbReference>
<dbReference type="Pfam" id="PF06764">
    <property type="entry name" value="DUF1223"/>
    <property type="match status" value="1"/>
</dbReference>
<dbReference type="SUPFAM" id="SSF52833">
    <property type="entry name" value="Thioredoxin-like"/>
    <property type="match status" value="1"/>
</dbReference>
<dbReference type="PANTHER" id="PTHR36057">
    <property type="match status" value="1"/>
</dbReference>
<dbReference type="Proteomes" id="UP000245168">
    <property type="component" value="Unassembled WGS sequence"/>
</dbReference>
<dbReference type="AlphaFoldDB" id="A0A2U2BX23"/>
<name>A0A2U2BX23_9PROT</name>
<evidence type="ECO:0000313" key="2">
    <source>
        <dbReference type="Proteomes" id="UP000245168"/>
    </source>
</evidence>
<sequence>MPQPIRLPRPPAKTADQATHNGLVTLPCLSRSLFRGPMSIPFLIPLATALMMQAAADDAPDAPTAESPRPVVVELFTSQGCPMCPDANALLEELGEDEDVIAIAYGVSYWNMFGWEDRFAKPEFNVRQQDYVAAGEATRVYTPHFVVNGSPEKLAFRRETIVEAVDAARPLPPLLGLEESAGEITVRLDGPGRETAANVWMVEYEPGGQVMRIEGGSNAGVDMRHYNMATGLTRLGEWDGGELTFTFPAPDEDEGCVVLVQAADGGPVLAAARLD</sequence>
<keyword evidence="2" id="KW-1185">Reference proteome</keyword>
<evidence type="ECO:0000313" key="1">
    <source>
        <dbReference type="EMBL" id="PWE18547.1"/>
    </source>
</evidence>
<protein>
    <submittedName>
        <fullName evidence="1">DUF1223 domain-containing protein</fullName>
    </submittedName>
</protein>
<proteinExistence type="predicted"/>
<dbReference type="InterPro" id="IPR036249">
    <property type="entry name" value="Thioredoxin-like_sf"/>
</dbReference>